<reference key="1">
    <citation type="submission" date="2010-08" db="EMBL/GenBank/DDBJ databases">
        <authorList>
            <person name="Zeigler D.R."/>
        </authorList>
    </citation>
    <scope>NUCLEOTIDE SEQUENCE</scope>
    <source>
        <strain>W23</strain>
    </source>
</reference>
<dbReference type="KEGG" id="bss:BSUW23_03775"/>
<name>E0TUZ3_BACSH</name>
<evidence type="ECO:0000313" key="2">
    <source>
        <dbReference type="Proteomes" id="UP000002233"/>
    </source>
</evidence>
<sequence length="41" mass="4630">MTQFYYLTAKTPLETVLSGNKNGVHGKGIRFGLALMRRVFI</sequence>
<gene>
    <name evidence="1" type="ordered locus">BSUW23_03775</name>
</gene>
<accession>E0TUZ3</accession>
<dbReference type="HOGENOM" id="CLU_3265976_0_0_9"/>
<reference evidence="1 2" key="2">
    <citation type="journal article" date="2011" name="Microbiology">
        <title>The genome sequence of Bacillus subtilis subsp. spizizenii W23: insights into speciation within the B. subtilis complex and into the history of B. subtilis genetics.</title>
        <authorList>
            <person name="Zeigler D.R."/>
        </authorList>
    </citation>
    <scope>NUCLEOTIDE SEQUENCE [LARGE SCALE GENOMIC DNA]</scope>
    <source>
        <strain evidence="2">ATCC 23059 / NRRL B-14472 / W23</strain>
    </source>
</reference>
<evidence type="ECO:0000313" key="1">
    <source>
        <dbReference type="EMBL" id="ADM36811.1"/>
    </source>
</evidence>
<dbReference type="AlphaFoldDB" id="E0TUZ3"/>
<dbReference type="RefSeq" id="WP_003223004.1">
    <property type="nucleotide sequence ID" value="NC_014479.1"/>
</dbReference>
<organism evidence="1 2">
    <name type="scientific">Bacillus spizizenii (strain ATCC 23059 / NRRL B-14472 / W23)</name>
    <name type="common">Bacillus subtilis subsp. spizizenii</name>
    <dbReference type="NCBI Taxonomy" id="655816"/>
    <lineage>
        <taxon>Bacteria</taxon>
        <taxon>Bacillati</taxon>
        <taxon>Bacillota</taxon>
        <taxon>Bacilli</taxon>
        <taxon>Bacillales</taxon>
        <taxon>Bacillaceae</taxon>
        <taxon>Bacillus</taxon>
    </lineage>
</organism>
<dbReference type="EMBL" id="CP002183">
    <property type="protein sequence ID" value="ADM36811.1"/>
    <property type="molecule type" value="Genomic_DNA"/>
</dbReference>
<proteinExistence type="predicted"/>
<protein>
    <submittedName>
        <fullName evidence="1">Uncharacterized protein</fullName>
    </submittedName>
</protein>
<dbReference type="Proteomes" id="UP000002233">
    <property type="component" value="Chromosome"/>
</dbReference>